<gene>
    <name evidence="1" type="ORF">Sv326_0733</name>
</gene>
<dbReference type="AlphaFoldDB" id="A0A7D5XLR9"/>
<name>A0A7D5XLR9_FERL1</name>
<accession>A0A7D5XLR9</accession>
<evidence type="ECO:0000313" key="2">
    <source>
        <dbReference type="Proteomes" id="UP000510821"/>
    </source>
</evidence>
<dbReference type="KEGG" id="flt:Sv326_0733"/>
<protein>
    <submittedName>
        <fullName evidence="1">Uncharacterized protein</fullName>
    </submittedName>
</protein>
<sequence length="118" mass="13416">MSSTLGLKNQKSTAELKDADRRIKLARKGDYLALLKFLDNESVSGEAKYSAVLELVKMTNSRQVGFRGLEYLRNCVNSKYSGDERTVRMRSMLEEVASQQLNSPMVRKAARAELERIR</sequence>
<organism evidence="1 2">
    <name type="scientific">Fermentimicrarchaeum limneticum</name>
    <dbReference type="NCBI Taxonomy" id="2795018"/>
    <lineage>
        <taxon>Archaea</taxon>
        <taxon>Candidatus Micrarchaeota</taxon>
        <taxon>Candidatus Fermentimicrarchaeales</taxon>
        <taxon>Candidatus Fermentimicrarchaeaceae</taxon>
        <taxon>Candidatus Fermentimicrarchaeum</taxon>
    </lineage>
</organism>
<reference evidence="2" key="1">
    <citation type="submission" date="2020-07" db="EMBL/GenBank/DDBJ databases">
        <title>Metabolic diversity and evolutionary history of the archaeal phylum ###Micrarchaeota### uncovered from a freshwater lake metagenome.</title>
        <authorList>
            <person name="Kadnikov V.V."/>
            <person name="Savvichev A.S."/>
            <person name="Mardanov A.V."/>
            <person name="Beletsky A.V."/>
            <person name="Chupakov A.V."/>
            <person name="Kokryatskaya N.M."/>
            <person name="Pimenov N.V."/>
            <person name="Ravin N.V."/>
        </authorList>
    </citation>
    <scope>NUCLEOTIDE SEQUENCE [LARGE SCALE GENOMIC DNA]</scope>
</reference>
<dbReference type="Proteomes" id="UP000510821">
    <property type="component" value="Chromosome"/>
</dbReference>
<dbReference type="EMBL" id="CP058998">
    <property type="protein sequence ID" value="QLJ52908.1"/>
    <property type="molecule type" value="Genomic_DNA"/>
</dbReference>
<proteinExistence type="predicted"/>
<evidence type="ECO:0000313" key="1">
    <source>
        <dbReference type="EMBL" id="QLJ52908.1"/>
    </source>
</evidence>